<dbReference type="InterPro" id="IPR050226">
    <property type="entry name" value="NagZ_Beta-hexosaminidase"/>
</dbReference>
<dbReference type="InterPro" id="IPR036962">
    <property type="entry name" value="Glyco_hydro_3_N_sf"/>
</dbReference>
<keyword evidence="6" id="KW-1185">Reference proteome</keyword>
<dbReference type="GO" id="GO:0004553">
    <property type="term" value="F:hydrolase activity, hydrolyzing O-glycosyl compounds"/>
    <property type="evidence" value="ECO:0007669"/>
    <property type="project" value="InterPro"/>
</dbReference>
<dbReference type="PANTHER" id="PTHR30480">
    <property type="entry name" value="BETA-HEXOSAMINIDASE-RELATED"/>
    <property type="match status" value="1"/>
</dbReference>
<dbReference type="InterPro" id="IPR001764">
    <property type="entry name" value="Glyco_hydro_3_N"/>
</dbReference>
<dbReference type="KEGG" id="rsa:RSal33209_1363"/>
<feature type="domain" description="Glycoside hydrolase family 3 N-terminal" evidence="4">
    <location>
        <begin position="66"/>
        <end position="372"/>
    </location>
</feature>
<evidence type="ECO:0000256" key="2">
    <source>
        <dbReference type="ARBA" id="ARBA00022801"/>
    </source>
</evidence>
<dbReference type="Gene3D" id="3.20.20.300">
    <property type="entry name" value="Glycoside hydrolase, family 3, N-terminal domain"/>
    <property type="match status" value="1"/>
</dbReference>
<dbReference type="AlphaFoldDB" id="A9WPU3"/>
<accession>A9WPU3</accession>
<dbReference type="GO" id="GO:0005975">
    <property type="term" value="P:carbohydrate metabolic process"/>
    <property type="evidence" value="ECO:0007669"/>
    <property type="project" value="InterPro"/>
</dbReference>
<dbReference type="CAZy" id="GH3">
    <property type="family name" value="Glycoside Hydrolase Family 3"/>
</dbReference>
<dbReference type="NCBIfam" id="TIGR01409">
    <property type="entry name" value="TAT_signal_seq"/>
    <property type="match status" value="1"/>
</dbReference>
<dbReference type="eggNOG" id="COG1472">
    <property type="taxonomic scope" value="Bacteria"/>
</dbReference>
<comment type="similarity">
    <text evidence="1">Belongs to the glycosyl hydrolase 3 family.</text>
</comment>
<evidence type="ECO:0000313" key="6">
    <source>
        <dbReference type="Proteomes" id="UP000002007"/>
    </source>
</evidence>
<dbReference type="InterPro" id="IPR006311">
    <property type="entry name" value="TAT_signal"/>
</dbReference>
<dbReference type="Pfam" id="PF00933">
    <property type="entry name" value="Glyco_hydro_3"/>
    <property type="match status" value="1"/>
</dbReference>
<dbReference type="GO" id="GO:0009254">
    <property type="term" value="P:peptidoglycan turnover"/>
    <property type="evidence" value="ECO:0007669"/>
    <property type="project" value="TreeGrafter"/>
</dbReference>
<gene>
    <name evidence="5" type="ordered locus">RSal33209_1363</name>
</gene>
<keyword evidence="2 5" id="KW-0378">Hydrolase</keyword>
<proteinExistence type="inferred from homology"/>
<name>A9WPU3_RENSM</name>
<dbReference type="HOGENOM" id="CLU_008392_0_1_11"/>
<dbReference type="STRING" id="288705.RSal33209_1363"/>
<dbReference type="SUPFAM" id="SSF51445">
    <property type="entry name" value="(Trans)glycosidases"/>
    <property type="match status" value="1"/>
</dbReference>
<dbReference type="InterPro" id="IPR019546">
    <property type="entry name" value="TAT_signal_bac_arc"/>
</dbReference>
<reference evidence="6" key="1">
    <citation type="journal article" date="2008" name="J. Bacteriol.">
        <title>Genome sequence of the fish pathogen Renibacterium salmoninarum suggests reductive evolution away from an environmental Arthrobacter ancestor.</title>
        <authorList>
            <person name="Wiens G.D."/>
            <person name="Rockey D.D."/>
            <person name="Wu Z."/>
            <person name="Chang J."/>
            <person name="Levy R."/>
            <person name="Crane S."/>
            <person name="Chen D.S."/>
            <person name="Capri G.R."/>
            <person name="Burnett J.R."/>
            <person name="Sudheesh P.S."/>
            <person name="Schipma M.J."/>
            <person name="Burd H."/>
            <person name="Bhattacharyya A."/>
            <person name="Rhodes L.D."/>
            <person name="Kaul R."/>
            <person name="Strom M.S."/>
        </authorList>
    </citation>
    <scope>NUCLEOTIDE SEQUENCE [LARGE SCALE GENOMIC DNA]</scope>
    <source>
        <strain evidence="6">ATCC 33209 / DSM 20767 / JCM 11484 / NBRC 15589 / NCIMB 2235</strain>
    </source>
</reference>
<evidence type="ECO:0000313" key="5">
    <source>
        <dbReference type="EMBL" id="ABY23100.1"/>
    </source>
</evidence>
<evidence type="ECO:0000256" key="1">
    <source>
        <dbReference type="ARBA" id="ARBA00005336"/>
    </source>
</evidence>
<sequence length="378" mass="39524">MTLSNISRRGFLGASLGAAAVGTVGLQNAQDADSSLASPNNFWNRIPLLAARQHVIYSYSGLVPPAELFEIISQGTIGGIIFFGENISSIAQIASVAQQLQEASLAGAAKRRLMLKVDQEGGYVNRLPGGPKESAAVVGRATDPAAAAAAQASTVAIVLATAKMNSDLAPVLGVYRKYDDFLDHYDRSFSQDPAIVSNCGESFIRTLNNAGVISSAKHFPGLGAAPQEANTDLVPVTIDLTEAELRRIDLFPYHSAIKAGVPMVMPSWAIYPAFGPAVPAGFSKKIVSGLLRNELGFKGVTVTDALEAGSLKPFGGPAERAVKALQAGNDLLCCSSRSLAQGEEAAQGLVSGFKGGKLDLLTLLRSQQRISKLASKIS</sequence>
<dbReference type="InterPro" id="IPR017853">
    <property type="entry name" value="GH"/>
</dbReference>
<protein>
    <submittedName>
        <fullName evidence="5">Glycosyl hydrolase family 3 N terminal domain protein</fullName>
    </submittedName>
</protein>
<dbReference type="Proteomes" id="UP000002007">
    <property type="component" value="Chromosome"/>
</dbReference>
<dbReference type="RefSeq" id="WP_012244781.1">
    <property type="nucleotide sequence ID" value="NC_010168.1"/>
</dbReference>
<evidence type="ECO:0000259" key="4">
    <source>
        <dbReference type="Pfam" id="PF00933"/>
    </source>
</evidence>
<keyword evidence="3" id="KW-0326">Glycosidase</keyword>
<dbReference type="PANTHER" id="PTHR30480:SF14">
    <property type="entry name" value="HYDROLASE, PUTATIVE (AFU_ORTHOLOGUE AFUA_4G13770)-RELATED"/>
    <property type="match status" value="1"/>
</dbReference>
<organism evidence="5 6">
    <name type="scientific">Renibacterium salmoninarum (strain ATCC 33209 / DSM 20767 / JCM 11484 / NBRC 15589 / NCIMB 2235)</name>
    <dbReference type="NCBI Taxonomy" id="288705"/>
    <lineage>
        <taxon>Bacteria</taxon>
        <taxon>Bacillati</taxon>
        <taxon>Actinomycetota</taxon>
        <taxon>Actinomycetes</taxon>
        <taxon>Micrococcales</taxon>
        <taxon>Micrococcaceae</taxon>
        <taxon>Renibacterium</taxon>
    </lineage>
</organism>
<dbReference type="PROSITE" id="PS51318">
    <property type="entry name" value="TAT"/>
    <property type="match status" value="1"/>
</dbReference>
<evidence type="ECO:0000256" key="3">
    <source>
        <dbReference type="ARBA" id="ARBA00023295"/>
    </source>
</evidence>
<dbReference type="EMBL" id="CP000910">
    <property type="protein sequence ID" value="ABY23100.1"/>
    <property type="molecule type" value="Genomic_DNA"/>
</dbReference>